<sequence length="768" mass="83663">MSYFWSLAFLAVLPLVMAYPSGAPINACVNLTPGHRYSASVIIPPQTGPSPYSLSVSKNMYTPSEVLTVSVTGRSFRGILLQARLADDTLVGTFSDPPTNTKLLQCTDPGDSVTHTSYAHKEAGTSFTWTAPSSDVGNVIFTATFLLEYNEFWVKVTSQEIMASTDFINEPLCGSDGEDFHYYANIFEMLVANARLAPNSLCDTVPFTDDPSVISDRCVPDGTVICNGPRCDMRVTIDYVPDTDSYDVTINTPIGMDEWTGIGFSRNGAMIGSDAILVWINGYNGMIQVKDYQLNGRYTGAVVEDSNSDGLTFQEMHYQEGILNVRFNRLRNTGDSNDFVFTDEDSGCARLLLPKPGDGFGSVRNGVVQYHGRTPMVTSSICIRPCINGGWSDWTEWGACQARVCRKKGHRFRNRSCSNPEPLHGGSYCEGASSESEKCKKADCPVHGGWSAWRDSTPCSSTCGYSTRNQIRTCDNPAPARRGRHCIGPSSKTIRCRVPASCPRQIGDFDSFLSSYIPTTAAIPEVVIPEDSQWSSFGSVEVESPRSGPEVVDSWNSEGGDQGHSFSSLNEVSTTTENEQPIVPVPQQIYEDSPSLSSLVPQPGQSIFSSDTDSSIPRSEVIQTTAKAPEESAFSFVDSSFESHVPPIEVIQTTAEIYEASPSWSSLIEPPEESPFSFVESSSFEFHVRPIEVIQTTTKAPEESTVPMFEDLARLIGVIQTPAEVENHSGLISAGGNGNITYENVPYTISKQLIHVDSSGGHTRISTA</sequence>
<feature type="region of interest" description="Disordered" evidence="5">
    <location>
        <begin position="593"/>
        <end position="617"/>
    </location>
</feature>
<dbReference type="AlphaFoldDB" id="A0A7M7PI03"/>
<dbReference type="InterPro" id="IPR002861">
    <property type="entry name" value="Reeler_dom"/>
</dbReference>
<feature type="chain" id="PRO_5029579212" evidence="6">
    <location>
        <begin position="19"/>
        <end position="768"/>
    </location>
</feature>
<organism evidence="9 10">
    <name type="scientific">Strongylocentrotus purpuratus</name>
    <name type="common">Purple sea urchin</name>
    <dbReference type="NCBI Taxonomy" id="7668"/>
    <lineage>
        <taxon>Eukaryota</taxon>
        <taxon>Metazoa</taxon>
        <taxon>Echinodermata</taxon>
        <taxon>Eleutherozoa</taxon>
        <taxon>Echinozoa</taxon>
        <taxon>Echinoidea</taxon>
        <taxon>Euechinoidea</taxon>
        <taxon>Echinacea</taxon>
        <taxon>Camarodonta</taxon>
        <taxon>Echinidea</taxon>
        <taxon>Strongylocentrotidae</taxon>
        <taxon>Strongylocentrotus</taxon>
    </lineage>
</organism>
<evidence type="ECO:0000256" key="4">
    <source>
        <dbReference type="ARBA" id="ARBA00023157"/>
    </source>
</evidence>
<feature type="domain" description="DOMON" evidence="7">
    <location>
        <begin position="231"/>
        <end position="357"/>
    </location>
</feature>
<keyword evidence="4" id="KW-1015">Disulfide bond</keyword>
<dbReference type="Pfam" id="PF00090">
    <property type="entry name" value="TSP_1"/>
    <property type="match status" value="2"/>
</dbReference>
<dbReference type="Proteomes" id="UP000007110">
    <property type="component" value="Unassembled WGS sequence"/>
</dbReference>
<evidence type="ECO:0000313" key="10">
    <source>
        <dbReference type="Proteomes" id="UP000007110"/>
    </source>
</evidence>
<dbReference type="SUPFAM" id="SSF82895">
    <property type="entry name" value="TSP-1 type 1 repeat"/>
    <property type="match status" value="2"/>
</dbReference>
<dbReference type="GeneID" id="100890012"/>
<feature type="region of interest" description="Disordered" evidence="5">
    <location>
        <begin position="538"/>
        <end position="578"/>
    </location>
</feature>
<dbReference type="OrthoDB" id="2419613at2759"/>
<dbReference type="EnsemblMetazoa" id="XM_030996215">
    <property type="protein sequence ID" value="XP_030852075"/>
    <property type="gene ID" value="LOC100890012"/>
</dbReference>
<dbReference type="Pfam" id="PF03351">
    <property type="entry name" value="DOMON"/>
    <property type="match status" value="1"/>
</dbReference>
<dbReference type="Pfam" id="PF02014">
    <property type="entry name" value="Reeler"/>
    <property type="match status" value="1"/>
</dbReference>
<feature type="compositionally biased region" description="Polar residues" evidence="5">
    <location>
        <begin position="594"/>
        <end position="617"/>
    </location>
</feature>
<feature type="domain" description="Reelin" evidence="8">
    <location>
        <begin position="13"/>
        <end position="178"/>
    </location>
</feature>
<dbReference type="FunFam" id="2.60.40.4060:FF:000003">
    <property type="entry name" value="Ferric chelate reductase 1"/>
    <property type="match status" value="1"/>
</dbReference>
<reference evidence="9" key="2">
    <citation type="submission" date="2021-01" db="UniProtKB">
        <authorList>
            <consortium name="EnsemblMetazoa"/>
        </authorList>
    </citation>
    <scope>IDENTIFICATION</scope>
</reference>
<keyword evidence="6" id="KW-0732">Signal</keyword>
<dbReference type="InterPro" id="IPR045266">
    <property type="entry name" value="DOH_DOMON"/>
</dbReference>
<proteinExistence type="predicted"/>
<dbReference type="InterPro" id="IPR036383">
    <property type="entry name" value="TSP1_rpt_sf"/>
</dbReference>
<protein>
    <submittedName>
        <fullName evidence="9">Uncharacterized protein</fullName>
    </submittedName>
</protein>
<comment type="subcellular location">
    <subcellularLocation>
        <location evidence="2">Membrane</location>
        <topology evidence="2">Multi-pass membrane protein</topology>
    </subcellularLocation>
</comment>
<evidence type="ECO:0000256" key="2">
    <source>
        <dbReference type="ARBA" id="ARBA00004141"/>
    </source>
</evidence>
<dbReference type="InterPro" id="IPR042307">
    <property type="entry name" value="Reeler_sf"/>
</dbReference>
<evidence type="ECO:0000313" key="9">
    <source>
        <dbReference type="EnsemblMetazoa" id="XP_030852075"/>
    </source>
</evidence>
<dbReference type="PROSITE" id="PS50836">
    <property type="entry name" value="DOMON"/>
    <property type="match status" value="1"/>
</dbReference>
<dbReference type="PRINTS" id="PR01705">
    <property type="entry name" value="TSP1REPEAT"/>
</dbReference>
<dbReference type="Gene3D" id="2.20.100.10">
    <property type="entry name" value="Thrombospondin type-1 (TSP1) repeat"/>
    <property type="match status" value="2"/>
</dbReference>
<dbReference type="PANTHER" id="PTHR45828:SF33">
    <property type="entry name" value="DOMON DOMAIN-CONTAINING PROTEIN"/>
    <property type="match status" value="1"/>
</dbReference>
<dbReference type="InterPro" id="IPR000884">
    <property type="entry name" value="TSP1_rpt"/>
</dbReference>
<dbReference type="CDD" id="cd09631">
    <property type="entry name" value="DOMON_DOH"/>
    <property type="match status" value="1"/>
</dbReference>
<dbReference type="SMART" id="SM00209">
    <property type="entry name" value="TSP1"/>
    <property type="match status" value="2"/>
</dbReference>
<dbReference type="PANTHER" id="PTHR45828">
    <property type="entry name" value="CYTOCHROME B561/FERRIC REDUCTASE TRANSMEMBRANE"/>
    <property type="match status" value="1"/>
</dbReference>
<dbReference type="PROSITE" id="PS50092">
    <property type="entry name" value="TSP1"/>
    <property type="match status" value="2"/>
</dbReference>
<evidence type="ECO:0000256" key="3">
    <source>
        <dbReference type="ARBA" id="ARBA00023004"/>
    </source>
</evidence>
<dbReference type="KEGG" id="spu:100890012"/>
<keyword evidence="3" id="KW-0408">Iron</keyword>
<dbReference type="Gene3D" id="2.60.40.4060">
    <property type="entry name" value="Reeler domain"/>
    <property type="match status" value="1"/>
</dbReference>
<feature type="signal peptide" evidence="6">
    <location>
        <begin position="1"/>
        <end position="18"/>
    </location>
</feature>
<dbReference type="SMART" id="SM00664">
    <property type="entry name" value="DoH"/>
    <property type="match status" value="1"/>
</dbReference>
<evidence type="ECO:0000259" key="7">
    <source>
        <dbReference type="PROSITE" id="PS50836"/>
    </source>
</evidence>
<dbReference type="GO" id="GO:0016020">
    <property type="term" value="C:membrane"/>
    <property type="evidence" value="ECO:0007669"/>
    <property type="project" value="UniProtKB-SubCell"/>
</dbReference>
<accession>A0A7M7PI03</accession>
<evidence type="ECO:0000256" key="5">
    <source>
        <dbReference type="SAM" id="MobiDB-lite"/>
    </source>
</evidence>
<feature type="compositionally biased region" description="Polar residues" evidence="5">
    <location>
        <begin position="554"/>
        <end position="578"/>
    </location>
</feature>
<dbReference type="FunFam" id="2.20.100.10:FF:000001">
    <property type="entry name" value="semaphorin-5A isoform X1"/>
    <property type="match status" value="1"/>
</dbReference>
<dbReference type="InterPro" id="IPR051237">
    <property type="entry name" value="Ferric-chelate_Red/DefProt"/>
</dbReference>
<dbReference type="PROSITE" id="PS51019">
    <property type="entry name" value="REELIN"/>
    <property type="match status" value="1"/>
</dbReference>
<keyword evidence="10" id="KW-1185">Reference proteome</keyword>
<dbReference type="InterPro" id="IPR005018">
    <property type="entry name" value="DOMON_domain"/>
</dbReference>
<dbReference type="RefSeq" id="XP_030852075.1">
    <property type="nucleotide sequence ID" value="XM_030996215.1"/>
</dbReference>
<comment type="cofactor">
    <cofactor evidence="1">
        <name>heme b</name>
        <dbReference type="ChEBI" id="CHEBI:60344"/>
    </cofactor>
</comment>
<dbReference type="InParanoid" id="A0A7M7PI03"/>
<name>A0A7M7PI03_STRPU</name>
<reference evidence="10" key="1">
    <citation type="submission" date="2015-02" db="EMBL/GenBank/DDBJ databases">
        <title>Genome sequencing for Strongylocentrotus purpuratus.</title>
        <authorList>
            <person name="Murali S."/>
            <person name="Liu Y."/>
            <person name="Vee V."/>
            <person name="English A."/>
            <person name="Wang M."/>
            <person name="Skinner E."/>
            <person name="Han Y."/>
            <person name="Muzny D.M."/>
            <person name="Worley K.C."/>
            <person name="Gibbs R.A."/>
        </authorList>
    </citation>
    <scope>NUCLEOTIDE SEQUENCE</scope>
</reference>
<evidence type="ECO:0000256" key="6">
    <source>
        <dbReference type="SAM" id="SignalP"/>
    </source>
</evidence>
<evidence type="ECO:0000256" key="1">
    <source>
        <dbReference type="ARBA" id="ARBA00001970"/>
    </source>
</evidence>
<evidence type="ECO:0000259" key="8">
    <source>
        <dbReference type="PROSITE" id="PS51019"/>
    </source>
</evidence>
<dbReference type="CDD" id="cd08544">
    <property type="entry name" value="Reeler"/>
    <property type="match status" value="1"/>
</dbReference>